<dbReference type="InterPro" id="IPR050327">
    <property type="entry name" value="Proton-linked_MCT"/>
</dbReference>
<dbReference type="PANTHER" id="PTHR11360">
    <property type="entry name" value="MONOCARBOXYLATE TRANSPORTER"/>
    <property type="match status" value="1"/>
</dbReference>
<protein>
    <submittedName>
        <fullName evidence="2">Monocarboxylate transporter 12</fullName>
    </submittedName>
</protein>
<comment type="caution">
    <text evidence="2">The sequence shown here is derived from an EMBL/GenBank/DDBJ whole genome shotgun (WGS) entry which is preliminary data.</text>
</comment>
<feature type="transmembrane region" description="Helical" evidence="1">
    <location>
        <begin position="364"/>
        <end position="391"/>
    </location>
</feature>
<proteinExistence type="predicted"/>
<dbReference type="OrthoDB" id="2213137at2759"/>
<accession>A0A4C1YII3</accession>
<feature type="transmembrane region" description="Helical" evidence="1">
    <location>
        <begin position="293"/>
        <end position="313"/>
    </location>
</feature>
<reference evidence="2 3" key="1">
    <citation type="journal article" date="2019" name="Commun. Biol.">
        <title>The bagworm genome reveals a unique fibroin gene that provides high tensile strength.</title>
        <authorList>
            <person name="Kono N."/>
            <person name="Nakamura H."/>
            <person name="Ohtoshi R."/>
            <person name="Tomita M."/>
            <person name="Numata K."/>
            <person name="Arakawa K."/>
        </authorList>
    </citation>
    <scope>NUCLEOTIDE SEQUENCE [LARGE SCALE GENOMIC DNA]</scope>
</reference>
<gene>
    <name evidence="2" type="primary">SLC16A12</name>
    <name evidence="2" type="ORF">EVAR_54570_1</name>
</gene>
<dbReference type="PANTHER" id="PTHR11360:SF306">
    <property type="entry name" value="RE01051P"/>
    <property type="match status" value="1"/>
</dbReference>
<organism evidence="2 3">
    <name type="scientific">Eumeta variegata</name>
    <name type="common">Bagworm moth</name>
    <name type="synonym">Eumeta japonica</name>
    <dbReference type="NCBI Taxonomy" id="151549"/>
    <lineage>
        <taxon>Eukaryota</taxon>
        <taxon>Metazoa</taxon>
        <taxon>Ecdysozoa</taxon>
        <taxon>Arthropoda</taxon>
        <taxon>Hexapoda</taxon>
        <taxon>Insecta</taxon>
        <taxon>Pterygota</taxon>
        <taxon>Neoptera</taxon>
        <taxon>Endopterygota</taxon>
        <taxon>Lepidoptera</taxon>
        <taxon>Glossata</taxon>
        <taxon>Ditrysia</taxon>
        <taxon>Tineoidea</taxon>
        <taxon>Psychidae</taxon>
        <taxon>Oiketicinae</taxon>
        <taxon>Eumeta</taxon>
    </lineage>
</organism>
<dbReference type="SUPFAM" id="SSF103473">
    <property type="entry name" value="MFS general substrate transporter"/>
    <property type="match status" value="1"/>
</dbReference>
<dbReference type="Gene3D" id="1.20.1250.20">
    <property type="entry name" value="MFS general substrate transporter like domains"/>
    <property type="match status" value="1"/>
</dbReference>
<keyword evidence="1" id="KW-0812">Transmembrane</keyword>
<dbReference type="Proteomes" id="UP000299102">
    <property type="component" value="Unassembled WGS sequence"/>
</dbReference>
<dbReference type="AlphaFoldDB" id="A0A4C1YII3"/>
<evidence type="ECO:0000313" key="3">
    <source>
        <dbReference type="Proteomes" id="UP000299102"/>
    </source>
</evidence>
<keyword evidence="1" id="KW-0472">Membrane</keyword>
<dbReference type="EMBL" id="BGZK01001199">
    <property type="protein sequence ID" value="GBP74217.1"/>
    <property type="molecule type" value="Genomic_DNA"/>
</dbReference>
<evidence type="ECO:0000313" key="2">
    <source>
        <dbReference type="EMBL" id="GBP74217.1"/>
    </source>
</evidence>
<keyword evidence="1" id="KW-1133">Transmembrane helix</keyword>
<keyword evidence="3" id="KW-1185">Reference proteome</keyword>
<name>A0A4C1YII3_EUMVA</name>
<dbReference type="InterPro" id="IPR036259">
    <property type="entry name" value="MFS_trans_sf"/>
</dbReference>
<sequence>MILTEGQGLSKNKVCPEVVSSRLHTFRHPTAVQYISTASPALGCVTFRRLFQVVPYSRVTEIAVRVLVLEFIFPETGGNPVLTAPTSYISATTNQPLLCRIAALSAEVGSLLSVQSAPDRPEQRDRPNSLAIELPLATVSTPDGQCRHDRRRCVRTFGVKDSRNRTVDLYQKRNESQQCVTSGKGTRWPVSLNLSRTQQQVGAYLSALSPQEQEEDSLLTLSSVTARPLLAASRALQPAHQSAGSNSDQEGSVANAVFHYCYKVIKSREGSQGPGGGVILSFSVDSPQPLDGGYGWVVVAGAFMVQFCVAGLFKSYGVLYVEITETFPGSSESVASWIPAALSTLCLALAPLSSAMCEKYSCRVVVFVGGLFCAAGLALSYFSTTLIHLLLSFGIMTGR</sequence>
<dbReference type="GO" id="GO:0008028">
    <property type="term" value="F:monocarboxylic acid transmembrane transporter activity"/>
    <property type="evidence" value="ECO:0007669"/>
    <property type="project" value="TreeGrafter"/>
</dbReference>
<evidence type="ECO:0000256" key="1">
    <source>
        <dbReference type="SAM" id="Phobius"/>
    </source>
</evidence>